<gene>
    <name evidence="1" type="ORF">ANCDUO_04841</name>
</gene>
<proteinExistence type="predicted"/>
<evidence type="ECO:0000313" key="2">
    <source>
        <dbReference type="Proteomes" id="UP000054047"/>
    </source>
</evidence>
<protein>
    <submittedName>
        <fullName evidence="1">Uncharacterized protein</fullName>
    </submittedName>
</protein>
<evidence type="ECO:0000313" key="1">
    <source>
        <dbReference type="EMBL" id="KIH64843.1"/>
    </source>
</evidence>
<keyword evidence="2" id="KW-1185">Reference proteome</keyword>
<reference evidence="1 2" key="1">
    <citation type="submission" date="2013-12" db="EMBL/GenBank/DDBJ databases">
        <title>Draft genome of the parsitic nematode Ancylostoma duodenale.</title>
        <authorList>
            <person name="Mitreva M."/>
        </authorList>
    </citation>
    <scope>NUCLEOTIDE SEQUENCE [LARGE SCALE GENOMIC DNA]</scope>
    <source>
        <strain evidence="1 2">Zhejiang</strain>
    </source>
</reference>
<name>A0A0C2D5I5_9BILA</name>
<dbReference type="Proteomes" id="UP000054047">
    <property type="component" value="Unassembled WGS sequence"/>
</dbReference>
<dbReference type="EMBL" id="KN727848">
    <property type="protein sequence ID" value="KIH64843.1"/>
    <property type="molecule type" value="Genomic_DNA"/>
</dbReference>
<sequence>MFQRIWDRAKVRKTKSWPPGTRRLRSRLTKTKELGRASSSCYCLNYEALDFGKFNVAPCQITRAASQRDV</sequence>
<dbReference type="AlphaFoldDB" id="A0A0C2D5I5"/>
<organism evidence="1 2">
    <name type="scientific">Ancylostoma duodenale</name>
    <dbReference type="NCBI Taxonomy" id="51022"/>
    <lineage>
        <taxon>Eukaryota</taxon>
        <taxon>Metazoa</taxon>
        <taxon>Ecdysozoa</taxon>
        <taxon>Nematoda</taxon>
        <taxon>Chromadorea</taxon>
        <taxon>Rhabditida</taxon>
        <taxon>Rhabditina</taxon>
        <taxon>Rhabditomorpha</taxon>
        <taxon>Strongyloidea</taxon>
        <taxon>Ancylostomatidae</taxon>
        <taxon>Ancylostomatinae</taxon>
        <taxon>Ancylostoma</taxon>
    </lineage>
</organism>
<accession>A0A0C2D5I5</accession>